<dbReference type="InterPro" id="IPR052058">
    <property type="entry name" value="Alcohol_O-acetyltransferase"/>
</dbReference>
<dbReference type="Pfam" id="PF07247">
    <property type="entry name" value="AATase"/>
    <property type="match status" value="1"/>
</dbReference>
<evidence type="ECO:0008006" key="3">
    <source>
        <dbReference type="Google" id="ProtNLM"/>
    </source>
</evidence>
<dbReference type="InterPro" id="IPR010828">
    <property type="entry name" value="Atf2/Sli1-like"/>
</dbReference>
<sequence length="491" mass="56526">MIASRVPGYYERHFICRNQEKYYTNFNIVAKYNKNFTQELLARALTSFISKTPVASLNFFRNEGSSREDDELYQGKNFTVRHVEPFKFNDVVTYVKVAQFDEKVFDHVNKLMCPVNIELPTWRIIVFEVEEGKEKSQYICVYFEHAVFDGQAGVQFHKDLLDELDNSEKNSAHVINNENANPELFANGREKEVPIAAEELSDLFEPSLYDKVTTILGSYVPHSVKDLYFKWTTKKSGHIRNFQYKQTTTDLSTHYNLVNISVADLKAILAFCKSNKIALTSYLAIIGNATLANTFYKEIGQDNENAVEWSTSLLTAANGRKHLPQVDGADETYFQYGCLVTGHISTLPQIYPQTELIPLMQDFHESLHSSVDSKQCFKRIGLYPYLNIWEMYRNKIGSHDRFTKQISNLGLVTETGKQSNWKFENAWFGGNTGLAYNFVFNVTSTRENGLNIVVCCRPEFAELMSKSDSKHVIDKFVQLYEEKLVNYCKQK</sequence>
<evidence type="ECO:0000313" key="1">
    <source>
        <dbReference type="EMBL" id="CAH2355430.1"/>
    </source>
</evidence>
<keyword evidence="2" id="KW-1185">Reference proteome</keyword>
<dbReference type="Proteomes" id="UP000837801">
    <property type="component" value="Unassembled WGS sequence"/>
</dbReference>
<dbReference type="PANTHER" id="PTHR28037:SF1">
    <property type="entry name" value="ALCOHOL O-ACETYLTRANSFERASE 1-RELATED"/>
    <property type="match status" value="1"/>
</dbReference>
<dbReference type="EMBL" id="CAKXYY010000026">
    <property type="protein sequence ID" value="CAH2355430.1"/>
    <property type="molecule type" value="Genomic_DNA"/>
</dbReference>
<dbReference type="GO" id="GO:0008080">
    <property type="term" value="F:N-acetyltransferase activity"/>
    <property type="evidence" value="ECO:0007669"/>
    <property type="project" value="TreeGrafter"/>
</dbReference>
<protein>
    <recommendedName>
        <fullName evidence="3">Alcohol acetyltransferase</fullName>
    </recommendedName>
</protein>
<name>A0A9P0QTM1_9ASCO</name>
<accession>A0A9P0QTM1</accession>
<comment type="caution">
    <text evidence="1">The sequence shown here is derived from an EMBL/GenBank/DDBJ whole genome shotgun (WGS) entry which is preliminary data.</text>
</comment>
<dbReference type="OrthoDB" id="2150604at2759"/>
<proteinExistence type="predicted"/>
<gene>
    <name evidence="1" type="ORF">CLIB1423_26S00628</name>
</gene>
<organism evidence="1 2">
    <name type="scientific">[Candida] railenensis</name>
    <dbReference type="NCBI Taxonomy" id="45579"/>
    <lineage>
        <taxon>Eukaryota</taxon>
        <taxon>Fungi</taxon>
        <taxon>Dikarya</taxon>
        <taxon>Ascomycota</taxon>
        <taxon>Saccharomycotina</taxon>
        <taxon>Pichiomycetes</taxon>
        <taxon>Debaryomycetaceae</taxon>
        <taxon>Kurtzmaniella</taxon>
    </lineage>
</organism>
<dbReference type="PANTHER" id="PTHR28037">
    <property type="entry name" value="ALCOHOL O-ACETYLTRANSFERASE 1-RELATED"/>
    <property type="match status" value="1"/>
</dbReference>
<evidence type="ECO:0000313" key="2">
    <source>
        <dbReference type="Proteomes" id="UP000837801"/>
    </source>
</evidence>
<reference evidence="1" key="1">
    <citation type="submission" date="2022-03" db="EMBL/GenBank/DDBJ databases">
        <authorList>
            <person name="Legras J.-L."/>
            <person name="Devillers H."/>
            <person name="Grondin C."/>
        </authorList>
    </citation>
    <scope>NUCLEOTIDE SEQUENCE</scope>
    <source>
        <strain evidence="1">CLIB 1423</strain>
    </source>
</reference>
<dbReference type="AlphaFoldDB" id="A0A9P0QTM1"/>